<dbReference type="RefSeq" id="WP_236981805.1">
    <property type="nucleotide sequence ID" value="NZ_AP023086.1"/>
</dbReference>
<dbReference type="KEGG" id="marq:MARGE09_P2053"/>
<dbReference type="InterPro" id="IPR029063">
    <property type="entry name" value="SAM-dependent_MTases_sf"/>
</dbReference>
<evidence type="ECO:0000313" key="6">
    <source>
        <dbReference type="Proteomes" id="UP001320119"/>
    </source>
</evidence>
<dbReference type="InterPro" id="IPR048647">
    <property type="entry name" value="RlmA_N"/>
</dbReference>
<evidence type="ECO:0000259" key="4">
    <source>
        <dbReference type="Pfam" id="PF21302"/>
    </source>
</evidence>
<feature type="binding site" evidence="2">
    <location>
        <position position="184"/>
    </location>
    <ligand>
        <name>S-adenosyl-L-methionine</name>
        <dbReference type="ChEBI" id="CHEBI:59789"/>
    </ligand>
</feature>
<feature type="domain" description="23S rRNA (guanine(745)-N(1))-methyltransferase N-terminal" evidence="4">
    <location>
        <begin position="4"/>
        <end position="50"/>
    </location>
</feature>
<keyword evidence="5" id="KW-0489">Methyltransferase</keyword>
<evidence type="ECO:0000313" key="5">
    <source>
        <dbReference type="EMBL" id="BCD97852.1"/>
    </source>
</evidence>
<evidence type="ECO:0000256" key="2">
    <source>
        <dbReference type="PIRSR" id="PIRSR018249-2"/>
    </source>
</evidence>
<accession>A0AAN1WHT0</accession>
<dbReference type="InterPro" id="IPR016718">
    <property type="entry name" value="rRNA_m1G-MeTrfase_A_prd"/>
</dbReference>
<keyword evidence="1" id="KW-0479">Metal-binding</keyword>
<reference evidence="5 6" key="1">
    <citation type="journal article" date="2022" name="IScience">
        <title>An ultrasensitive nanofiber-based assay for enzymatic hydrolysis and deep-sea microbial degradation of cellulose.</title>
        <authorList>
            <person name="Tsudome M."/>
            <person name="Tachioka M."/>
            <person name="Miyazaki M."/>
            <person name="Uchimura K."/>
            <person name="Tsuda M."/>
            <person name="Takaki Y."/>
            <person name="Deguchi S."/>
        </authorList>
    </citation>
    <scope>NUCLEOTIDE SEQUENCE [LARGE SCALE GENOMIC DNA]</scope>
    <source>
        <strain evidence="5 6">GE09</strain>
    </source>
</reference>
<dbReference type="SUPFAM" id="SSF53335">
    <property type="entry name" value="S-adenosyl-L-methionine-dependent methyltransferases"/>
    <property type="match status" value="1"/>
</dbReference>
<feature type="binding site" evidence="2">
    <location>
        <position position="71"/>
    </location>
    <ligand>
        <name>S-adenosyl-L-methionine</name>
        <dbReference type="ChEBI" id="CHEBI:59789"/>
    </ligand>
</feature>
<proteinExistence type="predicted"/>
<name>A0AAN1WHT0_9GAMM</name>
<dbReference type="AlphaFoldDB" id="A0AAN1WHT0"/>
<evidence type="ECO:0000256" key="1">
    <source>
        <dbReference type="PIRSR" id="PIRSR018249-1"/>
    </source>
</evidence>
<keyword evidence="6" id="KW-1185">Reference proteome</keyword>
<dbReference type="Gene3D" id="3.40.50.150">
    <property type="entry name" value="Vaccinia Virus protein VP39"/>
    <property type="match status" value="1"/>
</dbReference>
<keyword evidence="1" id="KW-0862">Zinc</keyword>
<gene>
    <name evidence="5" type="ORF">MARGE09_P2053</name>
</gene>
<keyword evidence="5" id="KW-0808">Transferase</keyword>
<protein>
    <submittedName>
        <fullName evidence="5">23S rRNA (Guanine745-N1)-methyltransferase</fullName>
        <ecNumber evidence="5">2.1.1.187</ecNumber>
    </submittedName>
</protein>
<dbReference type="Pfam" id="PF13649">
    <property type="entry name" value="Methyltransf_25"/>
    <property type="match status" value="1"/>
</dbReference>
<feature type="binding site" evidence="1">
    <location>
        <position position="29"/>
    </location>
    <ligand>
        <name>Zn(2+)</name>
        <dbReference type="ChEBI" id="CHEBI:29105"/>
    </ligand>
</feature>
<dbReference type="InterPro" id="IPR041698">
    <property type="entry name" value="Methyltransf_25"/>
</dbReference>
<dbReference type="CDD" id="cd02440">
    <property type="entry name" value="AdoMet_MTases"/>
    <property type="match status" value="1"/>
</dbReference>
<organism evidence="5 6">
    <name type="scientific">Marinagarivorans cellulosilyticus</name>
    <dbReference type="NCBI Taxonomy" id="2721545"/>
    <lineage>
        <taxon>Bacteria</taxon>
        <taxon>Pseudomonadati</taxon>
        <taxon>Pseudomonadota</taxon>
        <taxon>Gammaproteobacteria</taxon>
        <taxon>Cellvibrionales</taxon>
        <taxon>Cellvibrionaceae</taxon>
        <taxon>Marinagarivorans</taxon>
    </lineage>
</organism>
<dbReference type="GO" id="GO:0046872">
    <property type="term" value="F:metal ion binding"/>
    <property type="evidence" value="ECO:0007669"/>
    <property type="project" value="UniProtKB-KW"/>
</dbReference>
<dbReference type="Pfam" id="PF21302">
    <property type="entry name" value="Zn_ribbon_RlmA"/>
    <property type="match status" value="1"/>
</dbReference>
<feature type="binding site" evidence="2">
    <location>
        <begin position="97"/>
        <end position="98"/>
    </location>
    <ligand>
        <name>S-adenosyl-L-methionine</name>
        <dbReference type="ChEBI" id="CHEBI:59789"/>
    </ligand>
</feature>
<feature type="binding site" evidence="1">
    <location>
        <position position="25"/>
    </location>
    <ligand>
        <name>Zn(2+)</name>
        <dbReference type="ChEBI" id="CHEBI:29105"/>
    </ligand>
</feature>
<dbReference type="EMBL" id="AP023086">
    <property type="protein sequence ID" value="BCD97852.1"/>
    <property type="molecule type" value="Genomic_DNA"/>
</dbReference>
<sequence>MNLKCPACQQVLNAFPENTPHSLRCENNHSYDFAKEGYVNLLLAQKKRSKNPGDDNAMMQCRQHFLNKGYYQFLVDTLVQLLKQHAPGTVLDVGCGEGYYGHAFKQQMPQLSLSGFDIAKGGIKLAAKRRVYDQLAVASAYDIPVMQSSVDLALSIFSPLDDKELARVLTTKGILIAVGPASNHLQTLAEQVYTQFKPHQNGFALLDNSPYFNSIETLQVEQKTTITGADIFNLLTMTPYYWSASEEKQQAIKKLEALTTPLAFQIKLYCRA</sequence>
<evidence type="ECO:0000259" key="3">
    <source>
        <dbReference type="Pfam" id="PF13649"/>
    </source>
</evidence>
<dbReference type="GO" id="GO:0052911">
    <property type="term" value="F:23S rRNA (guanine(745)-N(1))-methyltransferase activity"/>
    <property type="evidence" value="ECO:0007669"/>
    <property type="project" value="UniProtKB-EC"/>
</dbReference>
<dbReference type="EC" id="2.1.1.187" evidence="5"/>
<dbReference type="Proteomes" id="UP001320119">
    <property type="component" value="Chromosome"/>
</dbReference>
<dbReference type="PIRSF" id="PIRSF018249">
    <property type="entry name" value="MyrA_prd"/>
    <property type="match status" value="1"/>
</dbReference>
<feature type="domain" description="Methyltransferase" evidence="3">
    <location>
        <begin position="90"/>
        <end position="169"/>
    </location>
</feature>
<keyword evidence="2" id="KW-0949">S-adenosyl-L-methionine</keyword>